<dbReference type="PANTHER" id="PTHR43223">
    <property type="entry name" value="ALKYL/ARYL-SULFATASE"/>
    <property type="match status" value="1"/>
</dbReference>
<name>A0ABY6YGF4_9ACTN</name>
<dbReference type="InterPro" id="IPR052195">
    <property type="entry name" value="Bact_Alkyl/Aryl-Sulfatase"/>
</dbReference>
<dbReference type="Proteomes" id="UP001156498">
    <property type="component" value="Chromosome"/>
</dbReference>
<dbReference type="InterPro" id="IPR038536">
    <property type="entry name" value="Alkyl/aryl-sulf_dimr_sf"/>
</dbReference>
<dbReference type="RefSeq" id="WP_267945128.1">
    <property type="nucleotide sequence ID" value="NZ_CP113264.1"/>
</dbReference>
<proteinExistence type="predicted"/>
<dbReference type="Pfam" id="PF14863">
    <property type="entry name" value="Alkyl_sulf_dimr"/>
    <property type="match status" value="1"/>
</dbReference>
<accession>A0ABY6YGF4</accession>
<dbReference type="EMBL" id="CP113264">
    <property type="protein sequence ID" value="WAE71325.1"/>
    <property type="molecule type" value="Genomic_DNA"/>
</dbReference>
<feature type="domain" description="Alkyl sulfatase dimerisation" evidence="1">
    <location>
        <begin position="9"/>
        <end position="49"/>
    </location>
</feature>
<dbReference type="PANTHER" id="PTHR43223:SF2">
    <property type="entry name" value="METALLO-BETA-LACTAMASE DOMAIN-CONTAINING PROTEIN"/>
    <property type="match status" value="1"/>
</dbReference>
<gene>
    <name evidence="2" type="ORF">OUQ99_19035</name>
</gene>
<dbReference type="Gene3D" id="1.25.40.880">
    <property type="entry name" value="Alkyl sulfatase, dimerisation domain"/>
    <property type="match status" value="1"/>
</dbReference>
<dbReference type="InterPro" id="IPR029228">
    <property type="entry name" value="Alkyl_sulf_dimr"/>
</dbReference>
<keyword evidence="3" id="KW-1185">Reference proteome</keyword>
<evidence type="ECO:0000259" key="1">
    <source>
        <dbReference type="Pfam" id="PF14863"/>
    </source>
</evidence>
<reference evidence="2 3" key="1">
    <citation type="journal article" date="2013" name="Int. J. Syst. Evol. Microbiol.">
        <title>Description of Streptomonospora sediminis sp. nov. and Streptomonospora nanhaiensis sp. nov., and reclassification of Nocardiopsis arabia Hozzein &amp; Goodfellow 2008 as Streptomonospora arabica comb. nov. and emended description of the genus Streptomonospora.</title>
        <authorList>
            <person name="Zhang D.F."/>
            <person name="Pan H.Q."/>
            <person name="He J."/>
            <person name="Zhang X.M."/>
            <person name="Zhang Y.G."/>
            <person name="Klenk H.P."/>
            <person name="Hu J.C."/>
            <person name="Li W.J."/>
        </authorList>
    </citation>
    <scope>NUCLEOTIDE SEQUENCE [LARGE SCALE GENOMIC DNA]</scope>
    <source>
        <strain evidence="2 3">12A09</strain>
    </source>
</reference>
<evidence type="ECO:0000313" key="2">
    <source>
        <dbReference type="EMBL" id="WAE71325.1"/>
    </source>
</evidence>
<protein>
    <recommendedName>
        <fullName evidence="1">Alkyl sulfatase dimerisation domain-containing protein</fullName>
    </recommendedName>
</protein>
<sequence>MRLVNRGLTPREIAEELTLPPALDRQCASRGYCGSLSHNVKSVHQHCLG</sequence>
<evidence type="ECO:0000313" key="3">
    <source>
        <dbReference type="Proteomes" id="UP001156498"/>
    </source>
</evidence>
<organism evidence="2 3">
    <name type="scientific">Streptomonospora nanhaiensis</name>
    <dbReference type="NCBI Taxonomy" id="1323731"/>
    <lineage>
        <taxon>Bacteria</taxon>
        <taxon>Bacillati</taxon>
        <taxon>Actinomycetota</taxon>
        <taxon>Actinomycetes</taxon>
        <taxon>Streptosporangiales</taxon>
        <taxon>Nocardiopsidaceae</taxon>
        <taxon>Streptomonospora</taxon>
    </lineage>
</organism>
<dbReference type="InterPro" id="IPR036866">
    <property type="entry name" value="RibonucZ/Hydroxyglut_hydro"/>
</dbReference>
<dbReference type="SUPFAM" id="SSF56281">
    <property type="entry name" value="Metallo-hydrolase/oxidoreductase"/>
    <property type="match status" value="1"/>
</dbReference>